<evidence type="ECO:0000313" key="2">
    <source>
        <dbReference type="EMBL" id="MFD1642011.1"/>
    </source>
</evidence>
<dbReference type="RefSeq" id="WP_256395614.1">
    <property type="nucleotide sequence ID" value="NZ_JANHDJ010000002.1"/>
</dbReference>
<dbReference type="NCBIfam" id="TIGR04354">
    <property type="entry name" value="amphi-Trp"/>
    <property type="match status" value="1"/>
</dbReference>
<dbReference type="Proteomes" id="UP001597052">
    <property type="component" value="Unassembled WGS sequence"/>
</dbReference>
<comment type="caution">
    <text evidence="2">The sequence shown here is derived from an EMBL/GenBank/DDBJ whole genome shotgun (WGS) entry which is preliminary data.</text>
</comment>
<dbReference type="AlphaFoldDB" id="A0ABD6D7Q1"/>
<reference evidence="2 3" key="1">
    <citation type="journal article" date="2019" name="Int. J. Syst. Evol. Microbiol.">
        <title>The Global Catalogue of Microorganisms (GCM) 10K type strain sequencing project: providing services to taxonomists for standard genome sequencing and annotation.</title>
        <authorList>
            <consortium name="The Broad Institute Genomics Platform"/>
            <consortium name="The Broad Institute Genome Sequencing Center for Infectious Disease"/>
            <person name="Wu L."/>
            <person name="Ma J."/>
        </authorList>
    </citation>
    <scope>NUCLEOTIDE SEQUENCE [LARGE SCALE GENOMIC DNA]</scope>
    <source>
        <strain evidence="2 3">CGMCC 1.10593</strain>
    </source>
</reference>
<evidence type="ECO:0000313" key="3">
    <source>
        <dbReference type="Proteomes" id="UP001597052"/>
    </source>
</evidence>
<proteinExistence type="predicted"/>
<dbReference type="InterPro" id="IPR027598">
    <property type="entry name" value="Amphi-Trp_dom"/>
</dbReference>
<sequence length="79" mass="8946">MAEKTVHESELDRSSVAESLRSLADEFESSEDVHVRVGNKSIRLQPPETVSYEVSVHETSSLLRSSRETITVTLDWKSR</sequence>
<keyword evidence="3" id="KW-1185">Reference proteome</keyword>
<organism evidence="2 3">
    <name type="scientific">Halohasta litorea</name>
    <dbReference type="NCBI Taxonomy" id="869891"/>
    <lineage>
        <taxon>Archaea</taxon>
        <taxon>Methanobacteriati</taxon>
        <taxon>Methanobacteriota</taxon>
        <taxon>Stenosarchaea group</taxon>
        <taxon>Halobacteria</taxon>
        <taxon>Halobacteriales</taxon>
        <taxon>Haloferacaceae</taxon>
        <taxon>Halohasta</taxon>
    </lineage>
</organism>
<protein>
    <submittedName>
        <fullName evidence="2">Amphi-Trp domain-containing protein</fullName>
    </submittedName>
</protein>
<dbReference type="EMBL" id="JBHUDM010000002">
    <property type="protein sequence ID" value="MFD1642011.1"/>
    <property type="molecule type" value="Genomic_DNA"/>
</dbReference>
<evidence type="ECO:0000259" key="1">
    <source>
        <dbReference type="Pfam" id="PF20068"/>
    </source>
</evidence>
<name>A0ABD6D7Q1_9EURY</name>
<gene>
    <name evidence="2" type="ORF">ACFSBW_09015</name>
</gene>
<dbReference type="Pfam" id="PF20068">
    <property type="entry name" value="Amphi-Trp"/>
    <property type="match status" value="1"/>
</dbReference>
<accession>A0ABD6D7Q1</accession>
<feature type="domain" description="Amphi-Trp" evidence="1">
    <location>
        <begin position="7"/>
        <end position="78"/>
    </location>
</feature>